<dbReference type="PANTHER" id="PTHR41252">
    <property type="entry name" value="BLR2505 PROTEIN"/>
    <property type="match status" value="1"/>
</dbReference>
<keyword evidence="3" id="KW-1185">Reference proteome</keyword>
<name>A0ABR9S6P2_9BURK</name>
<reference evidence="2 3" key="1">
    <citation type="submission" date="2020-10" db="EMBL/GenBank/DDBJ databases">
        <title>Ramlibacter sp. HM2 16S ribosomal RNA gene Genome sequencing and assembly.</title>
        <authorList>
            <person name="Kang M."/>
        </authorList>
    </citation>
    <scope>NUCLEOTIDE SEQUENCE [LARGE SCALE GENOMIC DNA]</scope>
    <source>
        <strain evidence="2 3">HM2</strain>
    </source>
</reference>
<dbReference type="SUPFAM" id="SSF54427">
    <property type="entry name" value="NTF2-like"/>
    <property type="match status" value="1"/>
</dbReference>
<dbReference type="Proteomes" id="UP000806285">
    <property type="component" value="Unassembled WGS sequence"/>
</dbReference>
<dbReference type="RefSeq" id="WP_193677576.1">
    <property type="nucleotide sequence ID" value="NZ_JADDIV010000004.1"/>
</dbReference>
<dbReference type="PANTHER" id="PTHR41252:SF1">
    <property type="entry name" value="BLR2505 PROTEIN"/>
    <property type="match status" value="1"/>
</dbReference>
<proteinExistence type="predicted"/>
<feature type="domain" description="SnoaL-like" evidence="1">
    <location>
        <begin position="14"/>
        <end position="123"/>
    </location>
</feature>
<dbReference type="EMBL" id="JADDIV010000004">
    <property type="protein sequence ID" value="MBE7368962.1"/>
    <property type="molecule type" value="Genomic_DNA"/>
</dbReference>
<dbReference type="Pfam" id="PF12680">
    <property type="entry name" value="SnoaL_2"/>
    <property type="match status" value="1"/>
</dbReference>
<evidence type="ECO:0000313" key="2">
    <source>
        <dbReference type="EMBL" id="MBE7368962.1"/>
    </source>
</evidence>
<organism evidence="2 3">
    <name type="scientific">Ramlibacter pallidus</name>
    <dbReference type="NCBI Taxonomy" id="2780087"/>
    <lineage>
        <taxon>Bacteria</taxon>
        <taxon>Pseudomonadati</taxon>
        <taxon>Pseudomonadota</taxon>
        <taxon>Betaproteobacteria</taxon>
        <taxon>Burkholderiales</taxon>
        <taxon>Comamonadaceae</taxon>
        <taxon>Ramlibacter</taxon>
    </lineage>
</organism>
<gene>
    <name evidence="2" type="ORF">IM787_15475</name>
</gene>
<evidence type="ECO:0000313" key="3">
    <source>
        <dbReference type="Proteomes" id="UP000806285"/>
    </source>
</evidence>
<evidence type="ECO:0000259" key="1">
    <source>
        <dbReference type="Pfam" id="PF12680"/>
    </source>
</evidence>
<sequence length="141" mass="16025">MQQEQAKRSVMDAWQAFGSRDAERIRACLAPDVQWLAPPGNATAVALDYTHHMVGPDSIVHFLVALFPRLFVADVQVEFGRVLCDGREVILEERMRATLANGRPYENDYCFIFTLDAEGRIERVREYMDTRKGQECIFGAA</sequence>
<dbReference type="Gene3D" id="3.10.450.50">
    <property type="match status" value="1"/>
</dbReference>
<protein>
    <submittedName>
        <fullName evidence="2">Nuclear transport factor 2 family protein</fullName>
    </submittedName>
</protein>
<accession>A0ABR9S6P2</accession>
<dbReference type="InterPro" id="IPR037401">
    <property type="entry name" value="SnoaL-like"/>
</dbReference>
<comment type="caution">
    <text evidence="2">The sequence shown here is derived from an EMBL/GenBank/DDBJ whole genome shotgun (WGS) entry which is preliminary data.</text>
</comment>
<dbReference type="InterPro" id="IPR032710">
    <property type="entry name" value="NTF2-like_dom_sf"/>
</dbReference>